<feature type="transmembrane region" description="Helical" evidence="6">
    <location>
        <begin position="12"/>
        <end position="34"/>
    </location>
</feature>
<dbReference type="InterPro" id="IPR001851">
    <property type="entry name" value="ABC_transp_permease"/>
</dbReference>
<evidence type="ECO:0000256" key="4">
    <source>
        <dbReference type="ARBA" id="ARBA00022989"/>
    </source>
</evidence>
<protein>
    <submittedName>
        <fullName evidence="7">Urea ABC transporter, permease protein UrtC</fullName>
    </submittedName>
</protein>
<evidence type="ECO:0000313" key="8">
    <source>
        <dbReference type="Proteomes" id="UP000182888"/>
    </source>
</evidence>
<dbReference type="AlphaFoldDB" id="A0A0K2VUJ9"/>
<name>A0A0K2VUJ9_MESPL</name>
<proteinExistence type="predicted"/>
<organism evidence="7 8">
    <name type="scientific">Mesorhizobium plurifarium</name>
    <dbReference type="NCBI Taxonomy" id="69974"/>
    <lineage>
        <taxon>Bacteria</taxon>
        <taxon>Pseudomonadati</taxon>
        <taxon>Pseudomonadota</taxon>
        <taxon>Alphaproteobacteria</taxon>
        <taxon>Hyphomicrobiales</taxon>
        <taxon>Phyllobacteriaceae</taxon>
        <taxon>Mesorhizobium</taxon>
    </lineage>
</organism>
<accession>A0A0K2VUJ9</accession>
<evidence type="ECO:0000313" key="7">
    <source>
        <dbReference type="EMBL" id="CDX54421.1"/>
    </source>
</evidence>
<dbReference type="Pfam" id="PF02653">
    <property type="entry name" value="BPD_transp_2"/>
    <property type="match status" value="1"/>
</dbReference>
<dbReference type="InterPro" id="IPR043428">
    <property type="entry name" value="LivM-like"/>
</dbReference>
<feature type="transmembrane region" description="Helical" evidence="6">
    <location>
        <begin position="331"/>
        <end position="351"/>
    </location>
</feature>
<feature type="transmembrane region" description="Helical" evidence="6">
    <location>
        <begin position="159"/>
        <end position="177"/>
    </location>
</feature>
<sequence>MIAQRFFSADRRIAVIILALLAAAIIVPLLNLAVSPQSAFYIPPYIVALVGKYLCYALLALALDLVWGYCGILSLGHGAFFALGGYAMGMYLMRQIGSRGVYGNPILPDFMVFLNYKELPWFWYGFNHFWFAALMVLAVPGLLAFVFGWFAFRSRVTGVYLSIITQAMTYALLLAFFRNDMGFGGNNGLTDFKDILGFAVQADATRSALFAASAVTLALAVFVTAAIVRSKYGKLLVAVRDAESRTRFLGWRAENVKLFAFTVSAIMAGIAGALYVPQVGIINPGEFDPANSIEVVIWTAVGGRGTIVGPILGALLVNAGKSWFTGVLPEFWLFALGGLFVAVTLLLPRGIVGMWDAWRGKAKALRAASLAAEAGADPEVLPEAKIVRSAARTPGAWSAAGAEPQPAE</sequence>
<dbReference type="EMBL" id="CCND01000011">
    <property type="protein sequence ID" value="CDX54421.1"/>
    <property type="molecule type" value="Genomic_DNA"/>
</dbReference>
<reference evidence="8" key="1">
    <citation type="submission" date="2014-08" db="EMBL/GenBank/DDBJ databases">
        <authorList>
            <person name="Edwards T."/>
        </authorList>
    </citation>
    <scope>NUCLEOTIDE SEQUENCE [LARGE SCALE GENOMIC DNA]</scope>
</reference>
<keyword evidence="4 6" id="KW-1133">Transmembrane helix</keyword>
<keyword evidence="3 6" id="KW-0812">Transmembrane</keyword>
<feature type="transmembrane region" description="Helical" evidence="6">
    <location>
        <begin position="208"/>
        <end position="228"/>
    </location>
</feature>
<dbReference type="PANTHER" id="PTHR30482:SF4">
    <property type="entry name" value="SLR1201 PROTEIN"/>
    <property type="match status" value="1"/>
</dbReference>
<gene>
    <name evidence="7" type="ORF">MPL1032_190068</name>
</gene>
<evidence type="ECO:0000256" key="2">
    <source>
        <dbReference type="ARBA" id="ARBA00022475"/>
    </source>
</evidence>
<dbReference type="NCBIfam" id="TIGR03408">
    <property type="entry name" value="urea_trans_UrtC"/>
    <property type="match status" value="1"/>
</dbReference>
<feature type="transmembrane region" description="Helical" evidence="6">
    <location>
        <begin position="129"/>
        <end position="152"/>
    </location>
</feature>
<evidence type="ECO:0000256" key="3">
    <source>
        <dbReference type="ARBA" id="ARBA00022692"/>
    </source>
</evidence>
<feature type="transmembrane region" description="Helical" evidence="6">
    <location>
        <begin position="256"/>
        <end position="276"/>
    </location>
</feature>
<evidence type="ECO:0000256" key="5">
    <source>
        <dbReference type="ARBA" id="ARBA00023136"/>
    </source>
</evidence>
<keyword evidence="5 6" id="KW-0472">Membrane</keyword>
<evidence type="ECO:0000256" key="1">
    <source>
        <dbReference type="ARBA" id="ARBA00004651"/>
    </source>
</evidence>
<evidence type="ECO:0000256" key="6">
    <source>
        <dbReference type="SAM" id="Phobius"/>
    </source>
</evidence>
<dbReference type="GO" id="GO:0005886">
    <property type="term" value="C:plasma membrane"/>
    <property type="evidence" value="ECO:0007669"/>
    <property type="project" value="UniProtKB-SubCell"/>
</dbReference>
<keyword evidence="2" id="KW-1003">Cell membrane</keyword>
<feature type="transmembrane region" description="Helical" evidence="6">
    <location>
        <begin position="296"/>
        <end position="319"/>
    </location>
</feature>
<dbReference type="Proteomes" id="UP000182888">
    <property type="component" value="Unassembled WGS sequence"/>
</dbReference>
<dbReference type="PANTHER" id="PTHR30482">
    <property type="entry name" value="HIGH-AFFINITY BRANCHED-CHAIN AMINO ACID TRANSPORT SYSTEM PERMEASE"/>
    <property type="match status" value="1"/>
</dbReference>
<dbReference type="InterPro" id="IPR017778">
    <property type="entry name" value="ABC_transptr_urea_perm_UrtC"/>
</dbReference>
<comment type="subcellular location">
    <subcellularLocation>
        <location evidence="1">Cell membrane</location>
        <topology evidence="1">Multi-pass membrane protein</topology>
    </subcellularLocation>
</comment>
<feature type="transmembrane region" description="Helical" evidence="6">
    <location>
        <begin position="40"/>
        <end position="59"/>
    </location>
</feature>
<dbReference type="CDD" id="cd06581">
    <property type="entry name" value="TM_PBP1_LivM_like"/>
    <property type="match status" value="1"/>
</dbReference>
<feature type="transmembrane region" description="Helical" evidence="6">
    <location>
        <begin position="66"/>
        <end position="88"/>
    </location>
</feature>
<dbReference type="GO" id="GO:0015658">
    <property type="term" value="F:branched-chain amino acid transmembrane transporter activity"/>
    <property type="evidence" value="ECO:0007669"/>
    <property type="project" value="InterPro"/>
</dbReference>